<keyword evidence="1" id="KW-0812">Transmembrane</keyword>
<feature type="transmembrane region" description="Helical" evidence="1">
    <location>
        <begin position="577"/>
        <end position="597"/>
    </location>
</feature>
<dbReference type="OrthoDB" id="3248909at2759"/>
<dbReference type="AlphaFoldDB" id="A0A9W9VNA3"/>
<sequence length="619" mass="68787">MIAVIYVQMTTVLFEDVKRTEPYARLARPNGAETTSSILKSPDAWWNALYDGFAKKKNGSRSIILICASFLNIFGFLAISPLSSALLFSEDLVVPNPAEFTSLTPVENLPLPIDADRTTHFRTIANLLQNVSTSPWITDEYTVLPFWPASMQDAPLTSLPTTSSQTWEAETTMFKSHMNCTQMSMDRQTDISVKYTNYGGRLPSISTIWSSPDGCKYGLSVENSFKSGGSWSGTSTFYNGMHASIFQANSTLQCQNRDIIILADSSKSTKGNFTAHLCDSKYYMANITAKVALDGDEPDISYDENEFEKKKLTIPDNILNTTLFRNLTLNADWKSYMVSIFYSDDKNFGGPAILLGALYDYNVTSIVNDLNWTQSAAKAKQRFFGEVLQAGLTRQGASQHSPMHGYIHDVEPRVVIQAGPAISLGILLAVSFFLILAVWWFSRQQLRPLHLTEDPASTIGTARLITQTQANCGFRNFRQPSEKELHEKFAGEWFVTDSRGLSRINTDDIIGHESSQSENGTPKLFRLSALLSLVIVLIVVVIGISVLYHFAQTSGLYEKAFVYQVQISFINNGLSSVAPFAMIPTVIATAIGLWWSAMDDNFRRLQPFLAMSKGNPPSF</sequence>
<dbReference type="PANTHER" id="PTHR37544:SF3">
    <property type="entry name" value="SPRAY"/>
    <property type="match status" value="1"/>
</dbReference>
<keyword evidence="1" id="KW-1133">Transmembrane helix</keyword>
<dbReference type="EMBL" id="JAPZBU010000009">
    <property type="protein sequence ID" value="KAJ5386229.1"/>
    <property type="molecule type" value="Genomic_DNA"/>
</dbReference>
<reference evidence="2" key="2">
    <citation type="journal article" date="2023" name="IMA Fungus">
        <title>Comparative genomic study of the Penicillium genus elucidates a diverse pangenome and 15 lateral gene transfer events.</title>
        <authorList>
            <person name="Petersen C."/>
            <person name="Sorensen T."/>
            <person name="Nielsen M.R."/>
            <person name="Sondergaard T.E."/>
            <person name="Sorensen J.L."/>
            <person name="Fitzpatrick D.A."/>
            <person name="Frisvad J.C."/>
            <person name="Nielsen K.L."/>
        </authorList>
    </citation>
    <scope>NUCLEOTIDE SEQUENCE</scope>
    <source>
        <strain evidence="2">IBT 29677</strain>
    </source>
</reference>
<keyword evidence="3" id="KW-1185">Reference proteome</keyword>
<keyword evidence="1" id="KW-0472">Membrane</keyword>
<dbReference type="GeneID" id="81372387"/>
<protein>
    <submittedName>
        <fullName evidence="2">Uncharacterized protein</fullName>
    </submittedName>
</protein>
<accession>A0A9W9VNA3</accession>
<dbReference type="Proteomes" id="UP001147747">
    <property type="component" value="Unassembled WGS sequence"/>
</dbReference>
<dbReference type="RefSeq" id="XP_056484027.1">
    <property type="nucleotide sequence ID" value="XM_056633407.1"/>
</dbReference>
<feature type="transmembrane region" description="Helical" evidence="1">
    <location>
        <begin position="529"/>
        <end position="551"/>
    </location>
</feature>
<comment type="caution">
    <text evidence="2">The sequence shown here is derived from an EMBL/GenBank/DDBJ whole genome shotgun (WGS) entry which is preliminary data.</text>
</comment>
<dbReference type="InterPro" id="IPR021840">
    <property type="entry name" value="DUF3433"/>
</dbReference>
<dbReference type="PANTHER" id="PTHR37544">
    <property type="entry name" value="SPRAY-RELATED"/>
    <property type="match status" value="1"/>
</dbReference>
<evidence type="ECO:0000313" key="2">
    <source>
        <dbReference type="EMBL" id="KAJ5386229.1"/>
    </source>
</evidence>
<reference evidence="2" key="1">
    <citation type="submission" date="2022-12" db="EMBL/GenBank/DDBJ databases">
        <authorList>
            <person name="Petersen C."/>
        </authorList>
    </citation>
    <scope>NUCLEOTIDE SEQUENCE</scope>
    <source>
        <strain evidence="2">IBT 29677</strain>
    </source>
</reference>
<dbReference type="Pfam" id="PF11915">
    <property type="entry name" value="DUF3433"/>
    <property type="match status" value="2"/>
</dbReference>
<evidence type="ECO:0000256" key="1">
    <source>
        <dbReference type="SAM" id="Phobius"/>
    </source>
</evidence>
<proteinExistence type="predicted"/>
<gene>
    <name evidence="2" type="ORF">N7509_008770</name>
</gene>
<feature type="transmembrane region" description="Helical" evidence="1">
    <location>
        <begin position="63"/>
        <end position="88"/>
    </location>
</feature>
<evidence type="ECO:0000313" key="3">
    <source>
        <dbReference type="Proteomes" id="UP001147747"/>
    </source>
</evidence>
<feature type="transmembrane region" description="Helical" evidence="1">
    <location>
        <begin position="421"/>
        <end position="441"/>
    </location>
</feature>
<organism evidence="2 3">
    <name type="scientific">Penicillium cosmopolitanum</name>
    <dbReference type="NCBI Taxonomy" id="1131564"/>
    <lineage>
        <taxon>Eukaryota</taxon>
        <taxon>Fungi</taxon>
        <taxon>Dikarya</taxon>
        <taxon>Ascomycota</taxon>
        <taxon>Pezizomycotina</taxon>
        <taxon>Eurotiomycetes</taxon>
        <taxon>Eurotiomycetidae</taxon>
        <taxon>Eurotiales</taxon>
        <taxon>Aspergillaceae</taxon>
        <taxon>Penicillium</taxon>
    </lineage>
</organism>
<name>A0A9W9VNA3_9EURO</name>